<dbReference type="Pfam" id="PF24963">
    <property type="entry name" value="DUF7768"/>
    <property type="match status" value="1"/>
</dbReference>
<accession>A0A0G0K3T9</accession>
<gene>
    <name evidence="2" type="ORF">US96_C0033G0010</name>
</gene>
<dbReference type="AlphaFoldDB" id="A0A0G0K3T9"/>
<evidence type="ECO:0000259" key="1">
    <source>
        <dbReference type="Pfam" id="PF24963"/>
    </source>
</evidence>
<name>A0A0G0K3T9_9BACT</name>
<dbReference type="InterPro" id="IPR056670">
    <property type="entry name" value="DUF7768"/>
</dbReference>
<feature type="domain" description="DUF7768" evidence="1">
    <location>
        <begin position="12"/>
        <end position="112"/>
    </location>
</feature>
<organism evidence="2 3">
    <name type="scientific">Candidatus Woesebacteria bacterium GW2011_GWB1_38_5b</name>
    <dbReference type="NCBI Taxonomy" id="1618569"/>
    <lineage>
        <taxon>Bacteria</taxon>
        <taxon>Candidatus Woeseibacteriota</taxon>
    </lineage>
</organism>
<evidence type="ECO:0000313" key="2">
    <source>
        <dbReference type="EMBL" id="KKQ74393.1"/>
    </source>
</evidence>
<sequence length="119" mass="13312">MVQGEREVGDMPLVIIESPFAGDVEKNLKFARACMRDSLSRGEAPLASHLLYTQEGILNDKVPEERKQGIEAGLAWGRKASKTVIYTNLGITEGMKKGIKRAEEEGREVEYRELDSWST</sequence>
<protein>
    <recommendedName>
        <fullName evidence="1">DUF7768 domain-containing protein</fullName>
    </recommendedName>
</protein>
<evidence type="ECO:0000313" key="3">
    <source>
        <dbReference type="Proteomes" id="UP000034181"/>
    </source>
</evidence>
<dbReference type="EMBL" id="LBUZ01000033">
    <property type="protein sequence ID" value="KKQ74393.1"/>
    <property type="molecule type" value="Genomic_DNA"/>
</dbReference>
<proteinExistence type="predicted"/>
<dbReference type="Proteomes" id="UP000034181">
    <property type="component" value="Unassembled WGS sequence"/>
</dbReference>
<comment type="caution">
    <text evidence="2">The sequence shown here is derived from an EMBL/GenBank/DDBJ whole genome shotgun (WGS) entry which is preliminary data.</text>
</comment>
<reference evidence="2 3" key="1">
    <citation type="journal article" date="2015" name="Nature">
        <title>rRNA introns, odd ribosomes, and small enigmatic genomes across a large radiation of phyla.</title>
        <authorList>
            <person name="Brown C.T."/>
            <person name="Hug L.A."/>
            <person name="Thomas B.C."/>
            <person name="Sharon I."/>
            <person name="Castelle C.J."/>
            <person name="Singh A."/>
            <person name="Wilkins M.J."/>
            <person name="Williams K.H."/>
            <person name="Banfield J.F."/>
        </authorList>
    </citation>
    <scope>NUCLEOTIDE SEQUENCE [LARGE SCALE GENOMIC DNA]</scope>
</reference>